<protein>
    <submittedName>
        <fullName evidence="1">Uncharacterized protein</fullName>
    </submittedName>
</protein>
<proteinExistence type="predicted"/>
<evidence type="ECO:0000313" key="1">
    <source>
        <dbReference type="EMBL" id="MCX2562875.1"/>
    </source>
</evidence>
<gene>
    <name evidence="1" type="ORF">OQ497_02665</name>
</gene>
<name>A0ABT3QC90_9PROT</name>
<dbReference type="Proteomes" id="UP001301152">
    <property type="component" value="Unassembled WGS sequence"/>
</dbReference>
<comment type="caution">
    <text evidence="1">The sequence shown here is derived from an EMBL/GenBank/DDBJ whole genome shotgun (WGS) entry which is preliminary data.</text>
</comment>
<accession>A0ABT3QC90</accession>
<dbReference type="EMBL" id="JAPIUZ010000001">
    <property type="protein sequence ID" value="MCX2562875.1"/>
    <property type="molecule type" value="Genomic_DNA"/>
</dbReference>
<dbReference type="RefSeq" id="WP_086554766.1">
    <property type="nucleotide sequence ID" value="NZ_JAERKX010000013.1"/>
</dbReference>
<sequence length="123" mass="13225">MDEESTTGALLLDAATWDLVIDAQGNIAQAAAPYAIVQNVACAVRVFLGECWYNTALGLPYLEHVLGRSQSVALFRSDVEQVARTVQGVSRAVCVLTDISPQRRLSGIIQLALEDGTRTSVSF</sequence>
<evidence type="ECO:0000313" key="2">
    <source>
        <dbReference type="Proteomes" id="UP001301152"/>
    </source>
</evidence>
<organism evidence="1 2">
    <name type="scientific">Acetobacter thailandicus</name>
    <dbReference type="NCBI Taxonomy" id="1502842"/>
    <lineage>
        <taxon>Bacteria</taxon>
        <taxon>Pseudomonadati</taxon>
        <taxon>Pseudomonadota</taxon>
        <taxon>Alphaproteobacteria</taxon>
        <taxon>Acetobacterales</taxon>
        <taxon>Acetobacteraceae</taxon>
        <taxon>Acetobacter</taxon>
    </lineage>
</organism>
<reference evidence="1 2" key="1">
    <citation type="submission" date="2022-11" db="EMBL/GenBank/DDBJ databases">
        <title>Genome sequencing of Acetobacter type strain.</title>
        <authorList>
            <person name="Heo J."/>
            <person name="Lee D."/>
            <person name="Han B.-H."/>
            <person name="Hong S.-B."/>
            <person name="Kwon S.-W."/>
        </authorList>
    </citation>
    <scope>NUCLEOTIDE SEQUENCE [LARGE SCALE GENOMIC DNA]</scope>
    <source>
        <strain evidence="1 2">KACC 21253</strain>
    </source>
</reference>
<keyword evidence="2" id="KW-1185">Reference proteome</keyword>